<sequence length="123" mass="13750">MGSSVNISKFVDCDRDLTSTESFTNSDIISDIVNSRTALSDESDDEDQDPAPVPVTVSEALKACDIVRRYLQQLSHYNVQREEPDVNCLSRKNFCRVSVRSRRTLLNFSSLCLDLGMLSEVLG</sequence>
<organism evidence="1 2">
    <name type="scientific">Dreissena polymorpha</name>
    <name type="common">Zebra mussel</name>
    <name type="synonym">Mytilus polymorpha</name>
    <dbReference type="NCBI Taxonomy" id="45954"/>
    <lineage>
        <taxon>Eukaryota</taxon>
        <taxon>Metazoa</taxon>
        <taxon>Spiralia</taxon>
        <taxon>Lophotrochozoa</taxon>
        <taxon>Mollusca</taxon>
        <taxon>Bivalvia</taxon>
        <taxon>Autobranchia</taxon>
        <taxon>Heteroconchia</taxon>
        <taxon>Euheterodonta</taxon>
        <taxon>Imparidentia</taxon>
        <taxon>Neoheterodontei</taxon>
        <taxon>Myida</taxon>
        <taxon>Dreissenoidea</taxon>
        <taxon>Dreissenidae</taxon>
        <taxon>Dreissena</taxon>
    </lineage>
</organism>
<comment type="caution">
    <text evidence="1">The sequence shown here is derived from an EMBL/GenBank/DDBJ whole genome shotgun (WGS) entry which is preliminary data.</text>
</comment>
<dbReference type="Proteomes" id="UP000828390">
    <property type="component" value="Unassembled WGS sequence"/>
</dbReference>
<keyword evidence="2" id="KW-1185">Reference proteome</keyword>
<evidence type="ECO:0000313" key="1">
    <source>
        <dbReference type="EMBL" id="KAH3842812.1"/>
    </source>
</evidence>
<name>A0A9D4KMV0_DREPO</name>
<reference evidence="1" key="2">
    <citation type="submission" date="2020-11" db="EMBL/GenBank/DDBJ databases">
        <authorList>
            <person name="McCartney M.A."/>
            <person name="Auch B."/>
            <person name="Kono T."/>
            <person name="Mallez S."/>
            <person name="Becker A."/>
            <person name="Gohl D.M."/>
            <person name="Silverstein K.A.T."/>
            <person name="Koren S."/>
            <person name="Bechman K.B."/>
            <person name="Herman A."/>
            <person name="Abrahante J.E."/>
            <person name="Garbe J."/>
        </authorList>
    </citation>
    <scope>NUCLEOTIDE SEQUENCE</scope>
    <source>
        <strain evidence="1">Duluth1</strain>
        <tissue evidence="1">Whole animal</tissue>
    </source>
</reference>
<dbReference type="AlphaFoldDB" id="A0A9D4KMV0"/>
<proteinExistence type="predicted"/>
<gene>
    <name evidence="1" type="ORF">DPMN_116316</name>
</gene>
<accession>A0A9D4KMV0</accession>
<protein>
    <submittedName>
        <fullName evidence="1">Uncharacterized protein</fullName>
    </submittedName>
</protein>
<dbReference type="EMBL" id="JAIWYP010000004">
    <property type="protein sequence ID" value="KAH3842812.1"/>
    <property type="molecule type" value="Genomic_DNA"/>
</dbReference>
<evidence type="ECO:0000313" key="2">
    <source>
        <dbReference type="Proteomes" id="UP000828390"/>
    </source>
</evidence>
<reference evidence="1" key="1">
    <citation type="journal article" date="2019" name="bioRxiv">
        <title>The Genome of the Zebra Mussel, Dreissena polymorpha: A Resource for Invasive Species Research.</title>
        <authorList>
            <person name="McCartney M.A."/>
            <person name="Auch B."/>
            <person name="Kono T."/>
            <person name="Mallez S."/>
            <person name="Zhang Y."/>
            <person name="Obille A."/>
            <person name="Becker A."/>
            <person name="Abrahante J.E."/>
            <person name="Garbe J."/>
            <person name="Badalamenti J.P."/>
            <person name="Herman A."/>
            <person name="Mangelson H."/>
            <person name="Liachko I."/>
            <person name="Sullivan S."/>
            <person name="Sone E.D."/>
            <person name="Koren S."/>
            <person name="Silverstein K.A.T."/>
            <person name="Beckman K.B."/>
            <person name="Gohl D.M."/>
        </authorList>
    </citation>
    <scope>NUCLEOTIDE SEQUENCE</scope>
    <source>
        <strain evidence="1">Duluth1</strain>
        <tissue evidence="1">Whole animal</tissue>
    </source>
</reference>